<keyword evidence="2" id="KW-0812">Transmembrane</keyword>
<feature type="region of interest" description="Disordered" evidence="1">
    <location>
        <begin position="35"/>
        <end position="63"/>
    </location>
</feature>
<sequence length="197" mass="20955">MKRTPDVQKKAIAIGGFVALAAGILYYQLSDDSPAPRAQQPVAVQTSRPAASRSSAGVAREVGTASTQLDPTLKMGPMLVAEQLVYSGTGRNIFSASSAPIDIPKPVASARPKVSAPVYTPPPGPPPPPPIDLKFFGTETTSKGKRLAFLLHGEDVFLAQDGEVVQRRYRILTVSANSVLVEDMTNNNRQSLPLIVH</sequence>
<evidence type="ECO:0000313" key="3">
    <source>
        <dbReference type="EMBL" id="RZU40596.1"/>
    </source>
</evidence>
<feature type="compositionally biased region" description="Polar residues" evidence="1">
    <location>
        <begin position="42"/>
        <end position="55"/>
    </location>
</feature>
<dbReference type="AlphaFoldDB" id="A0A4V2G4D8"/>
<dbReference type="EMBL" id="SHKW01000001">
    <property type="protein sequence ID" value="RZU40596.1"/>
    <property type="molecule type" value="Genomic_DNA"/>
</dbReference>
<comment type="caution">
    <text evidence="3">The sequence shown here is derived from an EMBL/GenBank/DDBJ whole genome shotgun (WGS) entry which is preliminary data.</text>
</comment>
<proteinExistence type="predicted"/>
<feature type="transmembrane region" description="Helical" evidence="2">
    <location>
        <begin position="12"/>
        <end position="29"/>
    </location>
</feature>
<evidence type="ECO:0000256" key="2">
    <source>
        <dbReference type="SAM" id="Phobius"/>
    </source>
</evidence>
<protein>
    <submittedName>
        <fullName evidence="3">Uncharacterized protein</fullName>
    </submittedName>
</protein>
<evidence type="ECO:0000313" key="4">
    <source>
        <dbReference type="Proteomes" id="UP000292958"/>
    </source>
</evidence>
<keyword evidence="4" id="KW-1185">Reference proteome</keyword>
<reference evidence="3 4" key="1">
    <citation type="submission" date="2019-02" db="EMBL/GenBank/DDBJ databases">
        <title>Genomic Encyclopedia of Archaeal and Bacterial Type Strains, Phase II (KMG-II): from individual species to whole genera.</title>
        <authorList>
            <person name="Goeker M."/>
        </authorList>
    </citation>
    <scope>NUCLEOTIDE SEQUENCE [LARGE SCALE GENOMIC DNA]</scope>
    <source>
        <strain evidence="3 4">DSM 18101</strain>
    </source>
</reference>
<evidence type="ECO:0000256" key="1">
    <source>
        <dbReference type="SAM" id="MobiDB-lite"/>
    </source>
</evidence>
<dbReference type="Proteomes" id="UP000292958">
    <property type="component" value="Unassembled WGS sequence"/>
</dbReference>
<accession>A0A4V2G4D8</accession>
<keyword evidence="2" id="KW-0472">Membrane</keyword>
<dbReference type="OrthoDB" id="115912at2"/>
<dbReference type="RefSeq" id="WP_130418646.1">
    <property type="nucleotide sequence ID" value="NZ_SHKW01000001.1"/>
</dbReference>
<gene>
    <name evidence="3" type="ORF">BDD14_2065</name>
</gene>
<name>A0A4V2G4D8_9BACT</name>
<keyword evidence="2" id="KW-1133">Transmembrane helix</keyword>
<organism evidence="3 4">
    <name type="scientific">Edaphobacter modestus</name>
    <dbReference type="NCBI Taxonomy" id="388466"/>
    <lineage>
        <taxon>Bacteria</taxon>
        <taxon>Pseudomonadati</taxon>
        <taxon>Acidobacteriota</taxon>
        <taxon>Terriglobia</taxon>
        <taxon>Terriglobales</taxon>
        <taxon>Acidobacteriaceae</taxon>
        <taxon>Edaphobacter</taxon>
    </lineage>
</organism>